<dbReference type="Proteomes" id="UP000239590">
    <property type="component" value="Unassembled WGS sequence"/>
</dbReference>
<dbReference type="RefSeq" id="WP_104715292.1">
    <property type="nucleotide sequence ID" value="NZ_PTRA01000005.1"/>
</dbReference>
<name>A0A2S7IGS5_9BACT</name>
<sequence>MNYTLYAWTCLLIRLFTQPAVQAQSKNDYLNNQQIQATLSDSSELSLDMAAWHYSFIGEYKKSLSAFDYHLPADSLTQKSPFPPNRVFTPATAYIVKQSRGKKLVIINEAHHQPLHRVFTESLLEGLYAQGFRYLGLETLAEDSLINLRKWPLVKDGYYSREPQFGNLIRKALKLGFRVFGYEGDGSGSVREKGQARNIYQVLQKDPTAKILIHCGFAHVVEGPYPSWGKAMAGELKALSGLDPLTIEQQELSEHSEPAYESAYYNPGTLTYAAIVLDKQGHPIRLDGEREVTDLQVIHPRSQFVHGRPRWLLRNGSWKEVSLKKLRFQVAFPCLVKAYYPGEENSVPVDQIELQNPAQQSLILPRGSFVLELTDSQGKTQKETLTVK</sequence>
<proteinExistence type="predicted"/>
<keyword evidence="3" id="KW-1185">Reference proteome</keyword>
<accession>A0A2S7IGS5</accession>
<organism evidence="2 3">
    <name type="scientific">Siphonobacter curvatus</name>
    <dbReference type="NCBI Taxonomy" id="2094562"/>
    <lineage>
        <taxon>Bacteria</taxon>
        <taxon>Pseudomonadati</taxon>
        <taxon>Bacteroidota</taxon>
        <taxon>Cytophagia</taxon>
        <taxon>Cytophagales</taxon>
        <taxon>Cytophagaceae</taxon>
        <taxon>Siphonobacter</taxon>
    </lineage>
</organism>
<gene>
    <name evidence="2" type="ORF">C5O19_20700</name>
</gene>
<dbReference type="OrthoDB" id="277629at2"/>
<evidence type="ECO:0000256" key="1">
    <source>
        <dbReference type="SAM" id="SignalP"/>
    </source>
</evidence>
<evidence type="ECO:0000313" key="2">
    <source>
        <dbReference type="EMBL" id="PQA54970.1"/>
    </source>
</evidence>
<reference evidence="3" key="1">
    <citation type="submission" date="2018-02" db="EMBL/GenBank/DDBJ databases">
        <title>Genome sequencing of Solimonas sp. HR-BB.</title>
        <authorList>
            <person name="Lee Y."/>
            <person name="Jeon C.O."/>
        </authorList>
    </citation>
    <scope>NUCLEOTIDE SEQUENCE [LARGE SCALE GENOMIC DNA]</scope>
    <source>
        <strain evidence="3">HR-U</strain>
    </source>
</reference>
<evidence type="ECO:0000313" key="3">
    <source>
        <dbReference type="Proteomes" id="UP000239590"/>
    </source>
</evidence>
<feature type="chain" id="PRO_5015548608" description="Polysaccharide deacetylase" evidence="1">
    <location>
        <begin position="24"/>
        <end position="388"/>
    </location>
</feature>
<evidence type="ECO:0008006" key="4">
    <source>
        <dbReference type="Google" id="ProtNLM"/>
    </source>
</evidence>
<dbReference type="AlphaFoldDB" id="A0A2S7IGS5"/>
<feature type="signal peptide" evidence="1">
    <location>
        <begin position="1"/>
        <end position="23"/>
    </location>
</feature>
<comment type="caution">
    <text evidence="2">The sequence shown here is derived from an EMBL/GenBank/DDBJ whole genome shotgun (WGS) entry which is preliminary data.</text>
</comment>
<keyword evidence="1" id="KW-0732">Signal</keyword>
<dbReference type="EMBL" id="PTRA01000005">
    <property type="protein sequence ID" value="PQA54970.1"/>
    <property type="molecule type" value="Genomic_DNA"/>
</dbReference>
<protein>
    <recommendedName>
        <fullName evidence="4">Polysaccharide deacetylase</fullName>
    </recommendedName>
</protein>